<dbReference type="GO" id="GO:0008725">
    <property type="term" value="F:DNA-3-methyladenine glycosylase activity"/>
    <property type="evidence" value="ECO:0007669"/>
    <property type="project" value="UniProtKB-EC"/>
</dbReference>
<comment type="caution">
    <text evidence="1">The sequence shown here is derived from an EMBL/GenBank/DDBJ whole genome shotgun (WGS) entry which is preliminary data.</text>
</comment>
<sequence length="222" mass="24429">MRNFEDIYAIAADRKGGPEALEALLERPVPAEELARVPDDRWLARFAEMIFKSGFNWKVIDAKWDGFEAAFHGFDVGRCAMMDGDWLDDLLQDTRIVRHGAKIQSVRDNAVLLQDLAAEHGSAAACFAHWPSEDYVGLLELLKTRGNRLGGNTGAYALRFMGRDGFIPSRDVVARLVAEGVVDKAPTSKGAMGKVQAAFDTWRAESGRSLTEISRVLAMSVG</sequence>
<organism evidence="1 2">
    <name type="scientific">Psychromarinibacter sediminicola</name>
    <dbReference type="NCBI Taxonomy" id="3033385"/>
    <lineage>
        <taxon>Bacteria</taxon>
        <taxon>Pseudomonadati</taxon>
        <taxon>Pseudomonadota</taxon>
        <taxon>Alphaproteobacteria</taxon>
        <taxon>Rhodobacterales</taxon>
        <taxon>Paracoccaceae</taxon>
        <taxon>Psychromarinibacter</taxon>
    </lineage>
</organism>
<dbReference type="Proteomes" id="UP001220964">
    <property type="component" value="Unassembled WGS sequence"/>
</dbReference>
<dbReference type="PANTHER" id="PTHR30037">
    <property type="entry name" value="DNA-3-METHYLADENINE GLYCOSYLASE 1"/>
    <property type="match status" value="1"/>
</dbReference>
<dbReference type="PANTHER" id="PTHR30037:SF3">
    <property type="entry name" value="BLR0857 PROTEIN"/>
    <property type="match status" value="1"/>
</dbReference>
<keyword evidence="1" id="KW-0326">Glycosidase</keyword>
<evidence type="ECO:0000313" key="1">
    <source>
        <dbReference type="EMBL" id="MDF0601061.1"/>
    </source>
</evidence>
<evidence type="ECO:0000313" key="2">
    <source>
        <dbReference type="Proteomes" id="UP001220964"/>
    </source>
</evidence>
<dbReference type="SUPFAM" id="SSF48150">
    <property type="entry name" value="DNA-glycosylase"/>
    <property type="match status" value="1"/>
</dbReference>
<protein>
    <submittedName>
        <fullName evidence="1">DNA-3-methyladenine glycosylase I</fullName>
        <ecNumber evidence="1">3.2.2.20</ecNumber>
    </submittedName>
</protein>
<dbReference type="InterPro" id="IPR052891">
    <property type="entry name" value="DNA-3mA_glycosylase"/>
</dbReference>
<accession>A0AAE3NS53</accession>
<keyword evidence="2" id="KW-1185">Reference proteome</keyword>
<dbReference type="EMBL" id="JARGYC010000021">
    <property type="protein sequence ID" value="MDF0601061.1"/>
    <property type="molecule type" value="Genomic_DNA"/>
</dbReference>
<dbReference type="RefSeq" id="WP_275567201.1">
    <property type="nucleotide sequence ID" value="NZ_JARGYC010000021.1"/>
</dbReference>
<dbReference type="GO" id="GO:0006284">
    <property type="term" value="P:base-excision repair"/>
    <property type="evidence" value="ECO:0007669"/>
    <property type="project" value="InterPro"/>
</dbReference>
<dbReference type="EC" id="3.2.2.20" evidence="1"/>
<dbReference type="InterPro" id="IPR011257">
    <property type="entry name" value="DNA_glycosylase"/>
</dbReference>
<dbReference type="InterPro" id="IPR005019">
    <property type="entry name" value="Adenine_glyco"/>
</dbReference>
<name>A0AAE3NS53_9RHOB</name>
<dbReference type="Gene3D" id="1.10.340.30">
    <property type="entry name" value="Hypothetical protein, domain 2"/>
    <property type="match status" value="1"/>
</dbReference>
<proteinExistence type="predicted"/>
<reference evidence="1" key="1">
    <citation type="submission" date="2023-03" db="EMBL/GenBank/DDBJ databases">
        <title>Multiphase analysis and comparison of six strains from genera Psychromarinibacter, Lutimaribacter, and Maritimibacter, including a novel species: Psychromarinibacter sediminicola sp. nov.</title>
        <authorList>
            <person name="Wang Y.-H."/>
            <person name="Ye M.-Q."/>
            <person name="Du Z.-J."/>
        </authorList>
    </citation>
    <scope>NUCLEOTIDE SEQUENCE</scope>
    <source>
        <strain evidence="1">C21-152</strain>
    </source>
</reference>
<dbReference type="Pfam" id="PF03352">
    <property type="entry name" value="Adenine_glyco"/>
    <property type="match status" value="1"/>
</dbReference>
<gene>
    <name evidence="1" type="ORF">P1J78_09995</name>
</gene>
<keyword evidence="1" id="KW-0378">Hydrolase</keyword>
<dbReference type="AlphaFoldDB" id="A0AAE3NS53"/>